<organism evidence="2 3">
    <name type="scientific">Chaetoceros tenuissimus</name>
    <dbReference type="NCBI Taxonomy" id="426638"/>
    <lineage>
        <taxon>Eukaryota</taxon>
        <taxon>Sar</taxon>
        <taxon>Stramenopiles</taxon>
        <taxon>Ochrophyta</taxon>
        <taxon>Bacillariophyta</taxon>
        <taxon>Coscinodiscophyceae</taxon>
        <taxon>Chaetocerotophycidae</taxon>
        <taxon>Chaetocerotales</taxon>
        <taxon>Chaetocerotaceae</taxon>
        <taxon>Chaetoceros</taxon>
    </lineage>
</organism>
<feature type="chain" id="PRO_5042085189" evidence="1">
    <location>
        <begin position="23"/>
        <end position="151"/>
    </location>
</feature>
<dbReference type="AlphaFoldDB" id="A0AAD3HBQ5"/>
<dbReference type="Proteomes" id="UP001054902">
    <property type="component" value="Unassembled WGS sequence"/>
</dbReference>
<evidence type="ECO:0000313" key="2">
    <source>
        <dbReference type="EMBL" id="GFH57304.1"/>
    </source>
</evidence>
<keyword evidence="3" id="KW-1185">Reference proteome</keyword>
<accession>A0AAD3HBQ5</accession>
<reference evidence="2 3" key="1">
    <citation type="journal article" date="2021" name="Sci. Rep.">
        <title>The genome of the diatom Chaetoceros tenuissimus carries an ancient integrated fragment of an extant virus.</title>
        <authorList>
            <person name="Hongo Y."/>
            <person name="Kimura K."/>
            <person name="Takaki Y."/>
            <person name="Yoshida Y."/>
            <person name="Baba S."/>
            <person name="Kobayashi G."/>
            <person name="Nagasaki K."/>
            <person name="Hano T."/>
            <person name="Tomaru Y."/>
        </authorList>
    </citation>
    <scope>NUCLEOTIDE SEQUENCE [LARGE SCALE GENOMIC DNA]</scope>
    <source>
        <strain evidence="2 3">NIES-3715</strain>
    </source>
</reference>
<sequence length="151" mass="16630">MKLCFFNSILLLASCTFLSANAFVSSPQIGPSTQLLMSADDNKDENETVTDQLSKEQQEFLEKTAQDGAAAVRKMSIEERTKRAMLAEATEDRMIALVDDLDELLGEDGLPKKVEDREEAVSIAKEIKASQEQYKALVNGEPSGLLDTLDQ</sequence>
<dbReference type="EMBL" id="BLLK01000058">
    <property type="protein sequence ID" value="GFH57304.1"/>
    <property type="molecule type" value="Genomic_DNA"/>
</dbReference>
<evidence type="ECO:0000256" key="1">
    <source>
        <dbReference type="SAM" id="SignalP"/>
    </source>
</evidence>
<evidence type="ECO:0000313" key="3">
    <source>
        <dbReference type="Proteomes" id="UP001054902"/>
    </source>
</evidence>
<protein>
    <submittedName>
        <fullName evidence="2">Uncharacterized protein</fullName>
    </submittedName>
</protein>
<dbReference type="PROSITE" id="PS51257">
    <property type="entry name" value="PROKAR_LIPOPROTEIN"/>
    <property type="match status" value="1"/>
</dbReference>
<name>A0AAD3HBQ5_9STRA</name>
<comment type="caution">
    <text evidence="2">The sequence shown here is derived from an EMBL/GenBank/DDBJ whole genome shotgun (WGS) entry which is preliminary data.</text>
</comment>
<proteinExistence type="predicted"/>
<feature type="signal peptide" evidence="1">
    <location>
        <begin position="1"/>
        <end position="22"/>
    </location>
</feature>
<keyword evidence="1" id="KW-0732">Signal</keyword>
<gene>
    <name evidence="2" type="ORF">CTEN210_13780</name>
</gene>